<dbReference type="AlphaFoldDB" id="A0A1S1LFX3"/>
<accession>A0A1S1LFX3</accession>
<evidence type="ECO:0000313" key="2">
    <source>
        <dbReference type="Proteomes" id="UP000180043"/>
    </source>
</evidence>
<gene>
    <name evidence="1" type="ORF">BKG82_28075</name>
</gene>
<proteinExistence type="predicted"/>
<organism evidence="1 2">
    <name type="scientific">Mycobacteroides chelonae</name>
    <name type="common">Mycobacterium chelonae</name>
    <dbReference type="NCBI Taxonomy" id="1774"/>
    <lineage>
        <taxon>Bacteria</taxon>
        <taxon>Bacillati</taxon>
        <taxon>Actinomycetota</taxon>
        <taxon>Actinomycetes</taxon>
        <taxon>Mycobacteriales</taxon>
        <taxon>Mycobacteriaceae</taxon>
        <taxon>Mycobacteroides</taxon>
    </lineage>
</organism>
<evidence type="ECO:0000313" key="1">
    <source>
        <dbReference type="EMBL" id="OHU46068.1"/>
    </source>
</evidence>
<dbReference type="RefSeq" id="WP_070948091.1">
    <property type="nucleotide sequence ID" value="NZ_MLIQ01000049.1"/>
</dbReference>
<protein>
    <submittedName>
        <fullName evidence="1">Uncharacterized protein</fullName>
    </submittedName>
</protein>
<reference evidence="1 2" key="1">
    <citation type="submission" date="2016-10" db="EMBL/GenBank/DDBJ databases">
        <title>Evaluation of Human, Veterinary and Environmental Mycobacterium chelonae Isolates by Core Genome Phylogenomic Analysis, Targeted Gene Comparison, and Anti-microbial Susceptibility Patterns: A Tale of Mistaken Identities.</title>
        <authorList>
            <person name="Fogelson S.B."/>
            <person name="Camus A.C."/>
            <person name="Lorenz W."/>
            <person name="Vasireddy R."/>
            <person name="Vasireddy S."/>
            <person name="Smith T."/>
            <person name="Brown-Elliott B.A."/>
            <person name="Wallace R.J.Jr."/>
            <person name="Hasan N.A."/>
            <person name="Reischl U."/>
            <person name="Sanchez S."/>
        </authorList>
    </citation>
    <scope>NUCLEOTIDE SEQUENCE [LARGE SCALE GENOMIC DNA]</scope>
    <source>
        <strain evidence="1 2">15515</strain>
    </source>
</reference>
<name>A0A1S1LFX3_MYCCH</name>
<dbReference type="EMBL" id="MLIQ01000049">
    <property type="protein sequence ID" value="OHU46068.1"/>
    <property type="molecule type" value="Genomic_DNA"/>
</dbReference>
<sequence length="96" mass="10195">MSEIVGYKPGAIAAATSTLNGYASTMTHQTDDFANSGQQYVASGAGQFTDQVQTVVNQQRQLLGEAIDTTRQIIQAVTEATEKNAARDQRSASSIL</sequence>
<comment type="caution">
    <text evidence="1">The sequence shown here is derived from an EMBL/GenBank/DDBJ whole genome shotgun (WGS) entry which is preliminary data.</text>
</comment>
<dbReference type="Proteomes" id="UP000180043">
    <property type="component" value="Unassembled WGS sequence"/>
</dbReference>